<proteinExistence type="predicted"/>
<dbReference type="EMBL" id="QKWP01000006">
    <property type="protein sequence ID" value="RIB30741.1"/>
    <property type="molecule type" value="Genomic_DNA"/>
</dbReference>
<feature type="region of interest" description="Disordered" evidence="1">
    <location>
        <begin position="1"/>
        <end position="29"/>
    </location>
</feature>
<reference evidence="2 3" key="1">
    <citation type="submission" date="2018-06" db="EMBL/GenBank/DDBJ databases">
        <title>Comparative genomics reveals the genomic features of Rhizophagus irregularis, R. cerebriforme, R. diaphanum and Gigaspora rosea, and their symbiotic lifestyle signature.</title>
        <authorList>
            <person name="Morin E."/>
            <person name="San Clemente H."/>
            <person name="Chen E.C.H."/>
            <person name="De La Providencia I."/>
            <person name="Hainaut M."/>
            <person name="Kuo A."/>
            <person name="Kohler A."/>
            <person name="Murat C."/>
            <person name="Tang N."/>
            <person name="Roy S."/>
            <person name="Loubradou J."/>
            <person name="Henrissat B."/>
            <person name="Grigoriev I.V."/>
            <person name="Corradi N."/>
            <person name="Roux C."/>
            <person name="Martin F.M."/>
        </authorList>
    </citation>
    <scope>NUCLEOTIDE SEQUENCE [LARGE SCALE GENOMIC DNA]</scope>
    <source>
        <strain evidence="2 3">DAOM 194757</strain>
    </source>
</reference>
<evidence type="ECO:0000256" key="1">
    <source>
        <dbReference type="SAM" id="MobiDB-lite"/>
    </source>
</evidence>
<name>A0A397W984_9GLOM</name>
<dbReference type="Proteomes" id="UP000266673">
    <property type="component" value="Unassembled WGS sequence"/>
</dbReference>
<comment type="caution">
    <text evidence="2">The sequence shown here is derived from an EMBL/GenBank/DDBJ whole genome shotgun (WGS) entry which is preliminary data.</text>
</comment>
<accession>A0A397W984</accession>
<gene>
    <name evidence="2" type="ORF">C2G38_2151875</name>
</gene>
<dbReference type="AlphaFoldDB" id="A0A397W984"/>
<keyword evidence="3" id="KW-1185">Reference proteome</keyword>
<sequence length="93" mass="10461">MDNNASNNSSNNTSNNSSNNTSNNLPPNNIICSYKPSHNTYNSDLLDLSIRTIKSLQEIIQPLFFHNEFRTCHASCSIEHYNESCPQAVHGYL</sequence>
<protein>
    <submittedName>
        <fullName evidence="2">Uncharacterized protein</fullName>
    </submittedName>
</protein>
<organism evidence="2 3">
    <name type="scientific">Gigaspora rosea</name>
    <dbReference type="NCBI Taxonomy" id="44941"/>
    <lineage>
        <taxon>Eukaryota</taxon>
        <taxon>Fungi</taxon>
        <taxon>Fungi incertae sedis</taxon>
        <taxon>Mucoromycota</taxon>
        <taxon>Glomeromycotina</taxon>
        <taxon>Glomeromycetes</taxon>
        <taxon>Diversisporales</taxon>
        <taxon>Gigasporaceae</taxon>
        <taxon>Gigaspora</taxon>
    </lineage>
</organism>
<evidence type="ECO:0000313" key="2">
    <source>
        <dbReference type="EMBL" id="RIB30741.1"/>
    </source>
</evidence>
<evidence type="ECO:0000313" key="3">
    <source>
        <dbReference type="Proteomes" id="UP000266673"/>
    </source>
</evidence>